<dbReference type="OrthoDB" id="10253744at2759"/>
<keyword evidence="5" id="KW-0560">Oxidoreductase</keyword>
<feature type="domain" description="FAD-binding FR-type" evidence="8">
    <location>
        <begin position="151"/>
        <end position="280"/>
    </location>
</feature>
<comment type="similarity">
    <text evidence="2">Belongs to the flavoprotein pyridine nucleotide cytochrome reductase family.</text>
</comment>
<evidence type="ECO:0000313" key="10">
    <source>
        <dbReference type="Proteomes" id="UP000020467"/>
    </source>
</evidence>
<keyword evidence="3 6" id="KW-0285">Flavoprotein</keyword>
<feature type="region of interest" description="Disordered" evidence="7">
    <location>
        <begin position="245"/>
        <end position="280"/>
    </location>
</feature>
<proteinExistence type="inferred from homology"/>
<accession>A0A010QF42</accession>
<dbReference type="HOGENOM" id="CLU_003827_6_1_1"/>
<protein>
    <submittedName>
        <fullName evidence="9">Oxidoreductase FAD-binding domain-containing protein</fullName>
    </submittedName>
</protein>
<dbReference type="PANTHER" id="PTHR19370:SF189">
    <property type="entry name" value="CYTOCHROME C MITOCHONDRIAL IMPORT FACTOR CYC2"/>
    <property type="match status" value="1"/>
</dbReference>
<gene>
    <name evidence="9" type="ORF">CFIO01_10093</name>
</gene>
<dbReference type="GO" id="GO:0016491">
    <property type="term" value="F:oxidoreductase activity"/>
    <property type="evidence" value="ECO:0007669"/>
    <property type="project" value="UniProtKB-KW"/>
</dbReference>
<feature type="region of interest" description="Disordered" evidence="7">
    <location>
        <begin position="60"/>
        <end position="105"/>
    </location>
</feature>
<name>A0A010QF42_9PEZI</name>
<dbReference type="PANTHER" id="PTHR19370">
    <property type="entry name" value="NADH-CYTOCHROME B5 REDUCTASE"/>
    <property type="match status" value="1"/>
</dbReference>
<feature type="compositionally biased region" description="Basic and acidic residues" evidence="7">
    <location>
        <begin position="264"/>
        <end position="280"/>
    </location>
</feature>
<evidence type="ECO:0000256" key="6">
    <source>
        <dbReference type="PIRSR" id="PIRSR601834-1"/>
    </source>
</evidence>
<feature type="binding site" evidence="6">
    <location>
        <position position="212"/>
    </location>
    <ligand>
        <name>FAD</name>
        <dbReference type="ChEBI" id="CHEBI:57692"/>
    </ligand>
</feature>
<dbReference type="AlphaFoldDB" id="A0A010QF42"/>
<evidence type="ECO:0000313" key="9">
    <source>
        <dbReference type="EMBL" id="EXF78502.1"/>
    </source>
</evidence>
<feature type="compositionally biased region" description="Low complexity" evidence="7">
    <location>
        <begin position="341"/>
        <end position="362"/>
    </location>
</feature>
<dbReference type="KEGG" id="cfj:CFIO01_10093"/>
<dbReference type="PRINTS" id="PR00406">
    <property type="entry name" value="CYTB5RDTASE"/>
</dbReference>
<dbReference type="STRING" id="1445577.A0A010QF42"/>
<evidence type="ECO:0000256" key="3">
    <source>
        <dbReference type="ARBA" id="ARBA00022630"/>
    </source>
</evidence>
<evidence type="ECO:0000256" key="5">
    <source>
        <dbReference type="ARBA" id="ARBA00023002"/>
    </source>
</evidence>
<dbReference type="PROSITE" id="PS51384">
    <property type="entry name" value="FAD_FR"/>
    <property type="match status" value="1"/>
</dbReference>
<dbReference type="SUPFAM" id="SSF52343">
    <property type="entry name" value="Ferredoxin reductase-like, C-terminal NADP-linked domain"/>
    <property type="match status" value="1"/>
</dbReference>
<evidence type="ECO:0000259" key="8">
    <source>
        <dbReference type="PROSITE" id="PS51384"/>
    </source>
</evidence>
<dbReference type="InterPro" id="IPR001834">
    <property type="entry name" value="CBR-like"/>
</dbReference>
<sequence length="539" mass="57302">MGASTFVSAGGVALRPIAGRSLIHIRSQLRAIPAAAAASRSTTPALTSLHLTQLSRHFSAWTNRRTTPTSPPALSSLTTRHHRLESTTTSTTVPQPHRPPKRKSSTFISPRYLPVLLLLAVGGIAWDAQWLFPSTPQSNDPAEQTALGPARKFIPFDVVAREQVSPTSFILTLKAPPSHSSSNVASVSSLWDIFDLWCVEVKQPQIQVAREYTPLPPIPGSSYDEDTLRLYVRAVRGGEVSTYLSRLAPPSSSSSSSSDGTATKGDKVELRGPHGEFDLRSRLGKRGDRVVFLAGGTGIASALQAAHAVLPLADGPSMTIFWAVRSRDEIREQLAGGHAVPSQVKPSSSSSAGSWWNPFSSSPKNAPGSQAEALLSADTLAAASPISRDLLALKVKYGDRLDVRVVVDQEGAAVREADLAAALTLHSSPRTSAGTTPTHAVEGCKFHSQTAHFGMVDGAPNAGKRSLFKQDDCACSADDTAPRGKNLFAVSGPEGFVQAYAGAKLWRDGGQLQGPVGGMLGAMQRRNPDILKDWIVLKL</sequence>
<evidence type="ECO:0000256" key="2">
    <source>
        <dbReference type="ARBA" id="ARBA00006105"/>
    </source>
</evidence>
<evidence type="ECO:0000256" key="4">
    <source>
        <dbReference type="ARBA" id="ARBA00022827"/>
    </source>
</evidence>
<feature type="region of interest" description="Disordered" evidence="7">
    <location>
        <begin position="334"/>
        <end position="370"/>
    </location>
</feature>
<feature type="binding site" evidence="6">
    <location>
        <position position="210"/>
    </location>
    <ligand>
        <name>FAD</name>
        <dbReference type="ChEBI" id="CHEBI:57692"/>
    </ligand>
</feature>
<evidence type="ECO:0000256" key="7">
    <source>
        <dbReference type="SAM" id="MobiDB-lite"/>
    </source>
</evidence>
<dbReference type="InterPro" id="IPR017927">
    <property type="entry name" value="FAD-bd_FR_type"/>
</dbReference>
<dbReference type="EMBL" id="JARH01000633">
    <property type="protein sequence ID" value="EXF78502.1"/>
    <property type="molecule type" value="Genomic_DNA"/>
</dbReference>
<feature type="binding site" evidence="6">
    <location>
        <position position="240"/>
    </location>
    <ligand>
        <name>FAD</name>
        <dbReference type="ChEBI" id="CHEBI:57692"/>
    </ligand>
</feature>
<reference evidence="9 10" key="1">
    <citation type="submission" date="2014-02" db="EMBL/GenBank/DDBJ databases">
        <title>The genome sequence of Colletotrichum fioriniae PJ7.</title>
        <authorList>
            <person name="Baroncelli R."/>
            <person name="Thon M.R."/>
        </authorList>
    </citation>
    <scope>NUCLEOTIDE SEQUENCE [LARGE SCALE GENOMIC DNA]</scope>
    <source>
        <strain evidence="9 10">PJ7</strain>
    </source>
</reference>
<feature type="compositionally biased region" description="Polar residues" evidence="7">
    <location>
        <begin position="60"/>
        <end position="78"/>
    </location>
</feature>
<keyword evidence="4 6" id="KW-0274">FAD</keyword>
<comment type="caution">
    <text evidence="9">The sequence shown here is derived from an EMBL/GenBank/DDBJ whole genome shotgun (WGS) entry which is preliminary data.</text>
</comment>
<dbReference type="InterPro" id="IPR039261">
    <property type="entry name" value="FNR_nucleotide-bd"/>
</dbReference>
<dbReference type="InterPro" id="IPR017938">
    <property type="entry name" value="Riboflavin_synthase-like_b-brl"/>
</dbReference>
<dbReference type="Gene3D" id="2.40.30.10">
    <property type="entry name" value="Translation factors"/>
    <property type="match status" value="1"/>
</dbReference>
<feature type="binding site" evidence="6">
    <location>
        <position position="241"/>
    </location>
    <ligand>
        <name>FAD</name>
        <dbReference type="ChEBI" id="CHEBI:57692"/>
    </ligand>
</feature>
<dbReference type="SUPFAM" id="SSF63380">
    <property type="entry name" value="Riboflavin synthase domain-like"/>
    <property type="match status" value="1"/>
</dbReference>
<dbReference type="GO" id="GO:0005739">
    <property type="term" value="C:mitochondrion"/>
    <property type="evidence" value="ECO:0007669"/>
    <property type="project" value="TreeGrafter"/>
</dbReference>
<evidence type="ECO:0000256" key="1">
    <source>
        <dbReference type="ARBA" id="ARBA00001974"/>
    </source>
</evidence>
<dbReference type="eggNOG" id="KOG0534">
    <property type="taxonomic scope" value="Eukaryota"/>
</dbReference>
<keyword evidence="10" id="KW-1185">Reference proteome</keyword>
<dbReference type="CDD" id="cd06183">
    <property type="entry name" value="cyt_b5_reduct_like"/>
    <property type="match status" value="1"/>
</dbReference>
<dbReference type="Proteomes" id="UP000020467">
    <property type="component" value="Unassembled WGS sequence"/>
</dbReference>
<dbReference type="Gene3D" id="3.40.50.80">
    <property type="entry name" value="Nucleotide-binding domain of ferredoxin-NADP reductase (FNR) module"/>
    <property type="match status" value="1"/>
</dbReference>
<organism evidence="9 10">
    <name type="scientific">Colletotrichum fioriniae PJ7</name>
    <dbReference type="NCBI Taxonomy" id="1445577"/>
    <lineage>
        <taxon>Eukaryota</taxon>
        <taxon>Fungi</taxon>
        <taxon>Dikarya</taxon>
        <taxon>Ascomycota</taxon>
        <taxon>Pezizomycotina</taxon>
        <taxon>Sordariomycetes</taxon>
        <taxon>Hypocreomycetidae</taxon>
        <taxon>Glomerellales</taxon>
        <taxon>Glomerellaceae</taxon>
        <taxon>Colletotrichum</taxon>
        <taxon>Colletotrichum acutatum species complex</taxon>
    </lineage>
</organism>
<comment type="cofactor">
    <cofactor evidence="1 6">
        <name>FAD</name>
        <dbReference type="ChEBI" id="CHEBI:57692"/>
    </cofactor>
</comment>